<dbReference type="Proteomes" id="UP001054945">
    <property type="component" value="Unassembled WGS sequence"/>
</dbReference>
<dbReference type="AlphaFoldDB" id="A0AAV4SQD9"/>
<evidence type="ECO:0000313" key="2">
    <source>
        <dbReference type="Proteomes" id="UP001054945"/>
    </source>
</evidence>
<proteinExistence type="predicted"/>
<comment type="caution">
    <text evidence="1">The sequence shown here is derived from an EMBL/GenBank/DDBJ whole genome shotgun (WGS) entry which is preliminary data.</text>
</comment>
<organism evidence="1 2">
    <name type="scientific">Caerostris extrusa</name>
    <name type="common">Bark spider</name>
    <name type="synonym">Caerostris bankana</name>
    <dbReference type="NCBI Taxonomy" id="172846"/>
    <lineage>
        <taxon>Eukaryota</taxon>
        <taxon>Metazoa</taxon>
        <taxon>Ecdysozoa</taxon>
        <taxon>Arthropoda</taxon>
        <taxon>Chelicerata</taxon>
        <taxon>Arachnida</taxon>
        <taxon>Araneae</taxon>
        <taxon>Araneomorphae</taxon>
        <taxon>Entelegynae</taxon>
        <taxon>Araneoidea</taxon>
        <taxon>Araneidae</taxon>
        <taxon>Caerostris</taxon>
    </lineage>
</organism>
<sequence length="81" mass="9368">MEFSSNGHANGNCQVDSMSFPDNSEYFENGLYFKQSGLYFETWIIFRNLADDVEQENFSVLYGHLKSTDFNVFSSDSRERG</sequence>
<protein>
    <submittedName>
        <fullName evidence="1">Uncharacterized protein</fullName>
    </submittedName>
</protein>
<accession>A0AAV4SQD9</accession>
<gene>
    <name evidence="1" type="ORF">CEXT_654041</name>
</gene>
<keyword evidence="2" id="KW-1185">Reference proteome</keyword>
<dbReference type="EMBL" id="BPLR01009854">
    <property type="protein sequence ID" value="GIY35081.1"/>
    <property type="molecule type" value="Genomic_DNA"/>
</dbReference>
<name>A0AAV4SQD9_CAEEX</name>
<evidence type="ECO:0000313" key="1">
    <source>
        <dbReference type="EMBL" id="GIY35081.1"/>
    </source>
</evidence>
<reference evidence="1 2" key="1">
    <citation type="submission" date="2021-06" db="EMBL/GenBank/DDBJ databases">
        <title>Caerostris extrusa draft genome.</title>
        <authorList>
            <person name="Kono N."/>
            <person name="Arakawa K."/>
        </authorList>
    </citation>
    <scope>NUCLEOTIDE SEQUENCE [LARGE SCALE GENOMIC DNA]</scope>
</reference>